<dbReference type="InterPro" id="IPR004142">
    <property type="entry name" value="NDRG"/>
</dbReference>
<protein>
    <submittedName>
        <fullName evidence="5">Protein NDRG3</fullName>
    </submittedName>
</protein>
<dbReference type="SUPFAM" id="SSF53474">
    <property type="entry name" value="alpha/beta-Hydrolases"/>
    <property type="match status" value="1"/>
</dbReference>
<name>A0A0N4ULF7_DRAME</name>
<evidence type="ECO:0000313" key="2">
    <source>
        <dbReference type="EMBL" id="VDN52573.1"/>
    </source>
</evidence>
<evidence type="ECO:0000256" key="1">
    <source>
        <dbReference type="ARBA" id="ARBA00005598"/>
    </source>
</evidence>
<proteinExistence type="inferred from homology"/>
<accession>A0A0N4ULF7</accession>
<dbReference type="OrthoDB" id="741027at2759"/>
<organism evidence="3 5">
    <name type="scientific">Dracunculus medinensis</name>
    <name type="common">Guinea worm</name>
    <dbReference type="NCBI Taxonomy" id="318479"/>
    <lineage>
        <taxon>Eukaryota</taxon>
        <taxon>Metazoa</taxon>
        <taxon>Ecdysozoa</taxon>
        <taxon>Nematoda</taxon>
        <taxon>Chromadorea</taxon>
        <taxon>Rhabditida</taxon>
        <taxon>Spirurina</taxon>
        <taxon>Dracunculoidea</taxon>
        <taxon>Dracunculidae</taxon>
        <taxon>Dracunculus</taxon>
    </lineage>
</organism>
<dbReference type="WBParaSite" id="DME_0000863101-mRNA-1">
    <property type="protein sequence ID" value="DME_0000863101-mRNA-1"/>
    <property type="gene ID" value="DME_0000863101"/>
</dbReference>
<dbReference type="STRING" id="318479.A0A0N4ULF7"/>
<sequence>MEIWCTVPSFIIRPIGSLRDLQFEEKLPTAYGNVKVSIYGDRKNLPIVTFHDLGIDSETTFQNFFLFGSGGLFLEKFCIYNINAPGQEIDALSLPENYIYPSMDGLAEIVQSCIDHFGLKSFTGIGVGVGANVMLRYALKKQENVDALVLINCVGTSCGWVEWSYEKVNIKYLRSVGMTSFTIDYLMWHHFGKQTDECNNANMIRQYRTYFQRLSNPANLASFIETYINRSPLVFSRNHSNGPHLNVPVLQMVGSASGFVDDTVEVNSRLDPATSEWIKISDSCGLVLDDKPQNVTQAILLFLQGLGHLPTVNVAKAIKQISDMQKNSESDDERAFDSFAMEEICDANLPV</sequence>
<comment type="similarity">
    <text evidence="1">Belongs to the NDRG family.</text>
</comment>
<dbReference type="EMBL" id="UYYG01000066">
    <property type="protein sequence ID" value="VDN52573.1"/>
    <property type="molecule type" value="Genomic_DNA"/>
</dbReference>
<reference evidence="5" key="1">
    <citation type="submission" date="2017-02" db="UniProtKB">
        <authorList>
            <consortium name="WormBaseParasite"/>
        </authorList>
    </citation>
    <scope>IDENTIFICATION</scope>
</reference>
<dbReference type="Pfam" id="PF03096">
    <property type="entry name" value="Ndr"/>
    <property type="match status" value="1"/>
</dbReference>
<dbReference type="AlphaFoldDB" id="A0A0N4ULF7"/>
<dbReference type="Gene3D" id="3.40.50.1820">
    <property type="entry name" value="alpha/beta hydrolase"/>
    <property type="match status" value="1"/>
</dbReference>
<dbReference type="InterPro" id="IPR029058">
    <property type="entry name" value="AB_hydrolase_fold"/>
</dbReference>
<keyword evidence="4" id="KW-1185">Reference proteome</keyword>
<evidence type="ECO:0000313" key="3">
    <source>
        <dbReference type="Proteomes" id="UP000038040"/>
    </source>
</evidence>
<evidence type="ECO:0000313" key="5">
    <source>
        <dbReference type="WBParaSite" id="DME_0000863101-mRNA-1"/>
    </source>
</evidence>
<dbReference type="Proteomes" id="UP000038040">
    <property type="component" value="Unplaced"/>
</dbReference>
<gene>
    <name evidence="2" type="ORF">DME_LOCUS2546</name>
</gene>
<evidence type="ECO:0000313" key="4">
    <source>
        <dbReference type="Proteomes" id="UP000274756"/>
    </source>
</evidence>
<dbReference type="Proteomes" id="UP000274756">
    <property type="component" value="Unassembled WGS sequence"/>
</dbReference>
<dbReference type="PANTHER" id="PTHR11034">
    <property type="entry name" value="N-MYC DOWNSTREAM REGULATED"/>
    <property type="match status" value="1"/>
</dbReference>
<reference evidence="2 4" key="2">
    <citation type="submission" date="2018-11" db="EMBL/GenBank/DDBJ databases">
        <authorList>
            <consortium name="Pathogen Informatics"/>
        </authorList>
    </citation>
    <scope>NUCLEOTIDE SEQUENCE [LARGE SCALE GENOMIC DNA]</scope>
</reference>